<organism evidence="2 3">
    <name type="scientific">Pararge aegeria aegeria</name>
    <dbReference type="NCBI Taxonomy" id="348720"/>
    <lineage>
        <taxon>Eukaryota</taxon>
        <taxon>Metazoa</taxon>
        <taxon>Ecdysozoa</taxon>
        <taxon>Arthropoda</taxon>
        <taxon>Hexapoda</taxon>
        <taxon>Insecta</taxon>
        <taxon>Pterygota</taxon>
        <taxon>Neoptera</taxon>
        <taxon>Endopterygota</taxon>
        <taxon>Lepidoptera</taxon>
        <taxon>Glossata</taxon>
        <taxon>Ditrysia</taxon>
        <taxon>Papilionoidea</taxon>
        <taxon>Nymphalidae</taxon>
        <taxon>Satyrinae</taxon>
        <taxon>Satyrini</taxon>
        <taxon>Parargina</taxon>
        <taxon>Pararge</taxon>
    </lineage>
</organism>
<keyword evidence="3" id="KW-1185">Reference proteome</keyword>
<feature type="compositionally biased region" description="Gly residues" evidence="1">
    <location>
        <begin position="30"/>
        <end position="45"/>
    </location>
</feature>
<dbReference type="EMBL" id="CAKXAJ010000978">
    <property type="protein sequence ID" value="CAH2207683.1"/>
    <property type="molecule type" value="Genomic_DNA"/>
</dbReference>
<gene>
    <name evidence="2" type="primary">jg1181</name>
    <name evidence="2" type="ORF">PAEG_LOCUS303</name>
</gene>
<name>A0A8S4QD02_9NEOP</name>
<dbReference type="Proteomes" id="UP000838756">
    <property type="component" value="Unassembled WGS sequence"/>
</dbReference>
<evidence type="ECO:0000313" key="2">
    <source>
        <dbReference type="EMBL" id="CAH2207683.1"/>
    </source>
</evidence>
<accession>A0A8S4QD02</accession>
<feature type="region of interest" description="Disordered" evidence="1">
    <location>
        <begin position="19"/>
        <end position="45"/>
    </location>
</feature>
<proteinExistence type="predicted"/>
<evidence type="ECO:0000256" key="1">
    <source>
        <dbReference type="SAM" id="MobiDB-lite"/>
    </source>
</evidence>
<dbReference type="AlphaFoldDB" id="A0A8S4QD02"/>
<protein>
    <submittedName>
        <fullName evidence="2">Jg1181 protein</fullName>
    </submittedName>
</protein>
<comment type="caution">
    <text evidence="2">The sequence shown here is derived from an EMBL/GenBank/DDBJ whole genome shotgun (WGS) entry which is preliminary data.</text>
</comment>
<sequence length="142" mass="16315">MSPFAPRAVFRVRGRSTLRMQRADRATGPGYEGGDSGERTSGGRGVLGVSRRRHEWTEVRRCRMTTATARHVGRCKQTNKTIGVLPASQRHYHYLPESIFQKLRQLFQTDTEPITIAQHLFHFASRRFNFRSLNTRKSKNLG</sequence>
<evidence type="ECO:0000313" key="3">
    <source>
        <dbReference type="Proteomes" id="UP000838756"/>
    </source>
</evidence>
<reference evidence="2" key="1">
    <citation type="submission" date="2022-03" db="EMBL/GenBank/DDBJ databases">
        <authorList>
            <person name="Lindestad O."/>
        </authorList>
    </citation>
    <scope>NUCLEOTIDE SEQUENCE</scope>
</reference>